<dbReference type="InParanoid" id="A0A068V9C7"/>
<dbReference type="AlphaFoldDB" id="A0A068V9C7"/>
<dbReference type="EMBL" id="HG739231">
    <property type="protein sequence ID" value="CDP17162.1"/>
    <property type="molecule type" value="Genomic_DNA"/>
</dbReference>
<organism evidence="1 2">
    <name type="scientific">Coffea canephora</name>
    <name type="common">Robusta coffee</name>
    <dbReference type="NCBI Taxonomy" id="49390"/>
    <lineage>
        <taxon>Eukaryota</taxon>
        <taxon>Viridiplantae</taxon>
        <taxon>Streptophyta</taxon>
        <taxon>Embryophyta</taxon>
        <taxon>Tracheophyta</taxon>
        <taxon>Spermatophyta</taxon>
        <taxon>Magnoliopsida</taxon>
        <taxon>eudicotyledons</taxon>
        <taxon>Gunneridae</taxon>
        <taxon>Pentapetalae</taxon>
        <taxon>asterids</taxon>
        <taxon>lamiids</taxon>
        <taxon>Gentianales</taxon>
        <taxon>Rubiaceae</taxon>
        <taxon>Ixoroideae</taxon>
        <taxon>Gardenieae complex</taxon>
        <taxon>Bertiereae - Coffeeae clade</taxon>
        <taxon>Coffeeae</taxon>
        <taxon>Coffea</taxon>
    </lineage>
</organism>
<name>A0A068V9C7_COFCA</name>
<reference evidence="2" key="1">
    <citation type="journal article" date="2014" name="Science">
        <title>The coffee genome provides insight into the convergent evolution of caffeine biosynthesis.</title>
        <authorList>
            <person name="Denoeud F."/>
            <person name="Carretero-Paulet L."/>
            <person name="Dereeper A."/>
            <person name="Droc G."/>
            <person name="Guyot R."/>
            <person name="Pietrella M."/>
            <person name="Zheng C."/>
            <person name="Alberti A."/>
            <person name="Anthony F."/>
            <person name="Aprea G."/>
            <person name="Aury J.M."/>
            <person name="Bento P."/>
            <person name="Bernard M."/>
            <person name="Bocs S."/>
            <person name="Campa C."/>
            <person name="Cenci A."/>
            <person name="Combes M.C."/>
            <person name="Crouzillat D."/>
            <person name="Da Silva C."/>
            <person name="Daddiego L."/>
            <person name="De Bellis F."/>
            <person name="Dussert S."/>
            <person name="Garsmeur O."/>
            <person name="Gayraud T."/>
            <person name="Guignon V."/>
            <person name="Jahn K."/>
            <person name="Jamilloux V."/>
            <person name="Joet T."/>
            <person name="Labadie K."/>
            <person name="Lan T."/>
            <person name="Leclercq J."/>
            <person name="Lepelley M."/>
            <person name="Leroy T."/>
            <person name="Li L.T."/>
            <person name="Librado P."/>
            <person name="Lopez L."/>
            <person name="Munoz A."/>
            <person name="Noel B."/>
            <person name="Pallavicini A."/>
            <person name="Perrotta G."/>
            <person name="Poncet V."/>
            <person name="Pot D."/>
            <person name="Priyono X."/>
            <person name="Rigoreau M."/>
            <person name="Rouard M."/>
            <person name="Rozas J."/>
            <person name="Tranchant-Dubreuil C."/>
            <person name="VanBuren R."/>
            <person name="Zhang Q."/>
            <person name="Andrade A.C."/>
            <person name="Argout X."/>
            <person name="Bertrand B."/>
            <person name="de Kochko A."/>
            <person name="Graziosi G."/>
            <person name="Henry R.J."/>
            <person name="Jayarama X."/>
            <person name="Ming R."/>
            <person name="Nagai C."/>
            <person name="Rounsley S."/>
            <person name="Sankoff D."/>
            <person name="Giuliano G."/>
            <person name="Albert V.A."/>
            <person name="Wincker P."/>
            <person name="Lashermes P."/>
        </authorList>
    </citation>
    <scope>NUCLEOTIDE SEQUENCE [LARGE SCALE GENOMIC DNA]</scope>
    <source>
        <strain evidence="2">cv. DH200-94</strain>
    </source>
</reference>
<dbReference type="Proteomes" id="UP000295252">
    <property type="component" value="Chromosome IV"/>
</dbReference>
<proteinExistence type="predicted"/>
<dbReference type="Gramene" id="CDP17162">
    <property type="protein sequence ID" value="CDP17162"/>
    <property type="gene ID" value="GSCOC_T00006330001"/>
</dbReference>
<accession>A0A068V9C7</accession>
<evidence type="ECO:0000313" key="2">
    <source>
        <dbReference type="Proteomes" id="UP000295252"/>
    </source>
</evidence>
<evidence type="ECO:0000313" key="1">
    <source>
        <dbReference type="EMBL" id="CDP17162.1"/>
    </source>
</evidence>
<keyword evidence="2" id="KW-1185">Reference proteome</keyword>
<protein>
    <submittedName>
        <fullName evidence="1">Uncharacterized protein</fullName>
    </submittedName>
</protein>
<gene>
    <name evidence="1" type="ORF">GSCOC_T00006330001</name>
</gene>
<sequence>MRVCKSIKLLRTSAVCESKLVQNRDRCLILLEMLDNSASSAITKSCISPATTRSTTILLLTLNSQPYRLSNLTWKIKPSSTMESKTALPRISIFSSFSGSKIPSATHI</sequence>